<dbReference type="Pfam" id="PF10741">
    <property type="entry name" value="T2SSM_b"/>
    <property type="match status" value="1"/>
</dbReference>
<feature type="transmembrane region" description="Helical" evidence="1">
    <location>
        <begin position="7"/>
        <end position="30"/>
    </location>
</feature>
<reference evidence="2" key="1">
    <citation type="submission" date="2018-05" db="EMBL/GenBank/DDBJ databases">
        <authorList>
            <person name="Lanie J.A."/>
            <person name="Ng W.-L."/>
            <person name="Kazmierczak K.M."/>
            <person name="Andrzejewski T.M."/>
            <person name="Davidsen T.M."/>
            <person name="Wayne K.J."/>
            <person name="Tettelin H."/>
            <person name="Glass J.I."/>
            <person name="Rusch D."/>
            <person name="Podicherti R."/>
            <person name="Tsui H.-C.T."/>
            <person name="Winkler M.E."/>
        </authorList>
    </citation>
    <scope>NUCLEOTIDE SEQUENCE</scope>
</reference>
<gene>
    <name evidence="2" type="ORF">METZ01_LOCUS381394</name>
</gene>
<keyword evidence="1" id="KW-0812">Transmembrane</keyword>
<dbReference type="NCBIfam" id="NF040576">
    <property type="entry name" value="T2SS_GspM_XpsM"/>
    <property type="match status" value="1"/>
</dbReference>
<dbReference type="AlphaFoldDB" id="A0A382U2N1"/>
<sequence length="189" mass="21753">MTPRDKKVIIVGGVFVICYVLFIFVAQPIYDKQKIMGKKIQDKILFIQKYQEIVKQKSYYEAKSIENKSIHTTLSQKFLNETNPALATASQQSLLEELARQTGVNIVRVRIDKPKYMEKLLTITTQITVRSTLRNLTRFVHMLESNQKFLIIEEVSAERINNTDLEELQSQLTISGFIKIIEAGKAKTI</sequence>
<proteinExistence type="predicted"/>
<protein>
    <submittedName>
        <fullName evidence="2">Uncharacterized protein</fullName>
    </submittedName>
</protein>
<feature type="non-terminal residue" evidence="2">
    <location>
        <position position="189"/>
    </location>
</feature>
<accession>A0A382U2N1</accession>
<evidence type="ECO:0000313" key="2">
    <source>
        <dbReference type="EMBL" id="SVD28540.1"/>
    </source>
</evidence>
<keyword evidence="1" id="KW-1133">Transmembrane helix</keyword>
<keyword evidence="1" id="KW-0472">Membrane</keyword>
<dbReference type="Gene3D" id="3.30.70.60">
    <property type="match status" value="1"/>
</dbReference>
<dbReference type="InterPro" id="IPR014717">
    <property type="entry name" value="Transl_elong_EF1B/ribsomal_bS6"/>
</dbReference>
<evidence type="ECO:0000256" key="1">
    <source>
        <dbReference type="SAM" id="Phobius"/>
    </source>
</evidence>
<dbReference type="InterPro" id="IPR034756">
    <property type="entry name" value="T2SSM_b"/>
</dbReference>
<name>A0A382U2N1_9ZZZZ</name>
<dbReference type="EMBL" id="UINC01141038">
    <property type="protein sequence ID" value="SVD28540.1"/>
    <property type="molecule type" value="Genomic_DNA"/>
</dbReference>
<organism evidence="2">
    <name type="scientific">marine metagenome</name>
    <dbReference type="NCBI Taxonomy" id="408172"/>
    <lineage>
        <taxon>unclassified sequences</taxon>
        <taxon>metagenomes</taxon>
        <taxon>ecological metagenomes</taxon>
    </lineage>
</organism>